<gene>
    <name evidence="2" type="ORF">ACFPH8_14925</name>
</gene>
<feature type="transmembrane region" description="Helical" evidence="1">
    <location>
        <begin position="60"/>
        <end position="76"/>
    </location>
</feature>
<proteinExistence type="predicted"/>
<accession>A0ABW0C8R8</accession>
<comment type="caution">
    <text evidence="2">The sequence shown here is derived from an EMBL/GenBank/DDBJ whole genome shotgun (WGS) entry which is preliminary data.</text>
</comment>
<keyword evidence="1" id="KW-1133">Transmembrane helix</keyword>
<reference evidence="3" key="1">
    <citation type="journal article" date="2019" name="Int. J. Syst. Evol. Microbiol.">
        <title>The Global Catalogue of Microorganisms (GCM) 10K type strain sequencing project: providing services to taxonomists for standard genome sequencing and annotation.</title>
        <authorList>
            <consortium name="The Broad Institute Genomics Platform"/>
            <consortium name="The Broad Institute Genome Sequencing Center for Infectious Disease"/>
            <person name="Wu L."/>
            <person name="Ma J."/>
        </authorList>
    </citation>
    <scope>NUCLEOTIDE SEQUENCE [LARGE SCALE GENOMIC DNA]</scope>
    <source>
        <strain evidence="3">JCM 17978</strain>
    </source>
</reference>
<dbReference type="RefSeq" id="WP_376862243.1">
    <property type="nucleotide sequence ID" value="NZ_JBHSLA010000016.1"/>
</dbReference>
<evidence type="ECO:0000313" key="2">
    <source>
        <dbReference type="EMBL" id="MFC5196629.1"/>
    </source>
</evidence>
<evidence type="ECO:0000313" key="3">
    <source>
        <dbReference type="Proteomes" id="UP001596162"/>
    </source>
</evidence>
<keyword evidence="1" id="KW-0812">Transmembrane</keyword>
<protein>
    <recommendedName>
        <fullName evidence="4">YcxB-like protein</fullName>
    </recommendedName>
</protein>
<organism evidence="2 3">
    <name type="scientific">Bizionia hallyeonensis</name>
    <dbReference type="NCBI Taxonomy" id="1123757"/>
    <lineage>
        <taxon>Bacteria</taxon>
        <taxon>Pseudomonadati</taxon>
        <taxon>Bacteroidota</taxon>
        <taxon>Flavobacteriia</taxon>
        <taxon>Flavobacteriales</taxon>
        <taxon>Flavobacteriaceae</taxon>
        <taxon>Bizionia</taxon>
    </lineage>
</organism>
<sequence length="180" mass="20987">MTSEKIKYGLENRELKLSNWDKFSHYGIVGFCFIIPLTFTFLHLKDYFLDTPKPIKSGEIWFFIIPTLIGILFFYLQKSRLKFKEVNTNLNKSELNKIIEKVAEELEWHLHFSNSKAIVAKTHPGFLTGSWGEQITILFDNRKVLVNSICDPDKKSSVVSMGRNKQNEKKLIEEIKKASR</sequence>
<dbReference type="EMBL" id="JBHSLA010000016">
    <property type="protein sequence ID" value="MFC5196629.1"/>
    <property type="molecule type" value="Genomic_DNA"/>
</dbReference>
<evidence type="ECO:0000256" key="1">
    <source>
        <dbReference type="SAM" id="Phobius"/>
    </source>
</evidence>
<feature type="transmembrane region" description="Helical" evidence="1">
    <location>
        <begin position="23"/>
        <end position="44"/>
    </location>
</feature>
<evidence type="ECO:0008006" key="4">
    <source>
        <dbReference type="Google" id="ProtNLM"/>
    </source>
</evidence>
<dbReference type="Proteomes" id="UP001596162">
    <property type="component" value="Unassembled WGS sequence"/>
</dbReference>
<keyword evidence="1" id="KW-0472">Membrane</keyword>
<name>A0ABW0C8R8_9FLAO</name>
<keyword evidence="3" id="KW-1185">Reference proteome</keyword>